<dbReference type="Gene3D" id="4.10.280.10">
    <property type="entry name" value="Helix-loop-helix DNA-binding domain"/>
    <property type="match status" value="1"/>
</dbReference>
<keyword evidence="9" id="KW-1185">Reference proteome</keyword>
<feature type="region of interest" description="Disordered" evidence="6">
    <location>
        <begin position="109"/>
        <end position="189"/>
    </location>
</feature>
<evidence type="ECO:0000313" key="8">
    <source>
        <dbReference type="EMBL" id="PKA47414.1"/>
    </source>
</evidence>
<organism evidence="8 9">
    <name type="scientific">Apostasia shenzhenica</name>
    <dbReference type="NCBI Taxonomy" id="1088818"/>
    <lineage>
        <taxon>Eukaryota</taxon>
        <taxon>Viridiplantae</taxon>
        <taxon>Streptophyta</taxon>
        <taxon>Embryophyta</taxon>
        <taxon>Tracheophyta</taxon>
        <taxon>Spermatophyta</taxon>
        <taxon>Magnoliopsida</taxon>
        <taxon>Liliopsida</taxon>
        <taxon>Asparagales</taxon>
        <taxon>Orchidaceae</taxon>
        <taxon>Apostasioideae</taxon>
        <taxon>Apostasia</taxon>
    </lineage>
</organism>
<dbReference type="InterPro" id="IPR024097">
    <property type="entry name" value="bHLH_ZIP_TF"/>
</dbReference>
<comment type="similarity">
    <text evidence="2">Belongs to the bHLH protein family.</text>
</comment>
<dbReference type="SMART" id="SM00353">
    <property type="entry name" value="HLH"/>
    <property type="match status" value="1"/>
</dbReference>
<dbReference type="EMBL" id="KZ453230">
    <property type="protein sequence ID" value="PKA47414.1"/>
    <property type="molecule type" value="Genomic_DNA"/>
</dbReference>
<evidence type="ECO:0000256" key="2">
    <source>
        <dbReference type="ARBA" id="ARBA00005510"/>
    </source>
</evidence>
<evidence type="ECO:0000256" key="3">
    <source>
        <dbReference type="ARBA" id="ARBA00023015"/>
    </source>
</evidence>
<dbReference type="InterPro" id="IPR036638">
    <property type="entry name" value="HLH_DNA-bd_sf"/>
</dbReference>
<keyword evidence="5" id="KW-0539">Nucleus</keyword>
<dbReference type="Proteomes" id="UP000236161">
    <property type="component" value="Unassembled WGS sequence"/>
</dbReference>
<dbReference type="GO" id="GO:0003700">
    <property type="term" value="F:DNA-binding transcription factor activity"/>
    <property type="evidence" value="ECO:0007669"/>
    <property type="project" value="TreeGrafter"/>
</dbReference>
<feature type="region of interest" description="Disordered" evidence="6">
    <location>
        <begin position="339"/>
        <end position="365"/>
    </location>
</feature>
<dbReference type="Pfam" id="PF00010">
    <property type="entry name" value="HLH"/>
    <property type="match status" value="1"/>
</dbReference>
<evidence type="ECO:0000256" key="1">
    <source>
        <dbReference type="ARBA" id="ARBA00004123"/>
    </source>
</evidence>
<dbReference type="PANTHER" id="PTHR12565:SF184">
    <property type="entry name" value="BHLH TRANSCRIPTION FACTOR"/>
    <property type="match status" value="1"/>
</dbReference>
<evidence type="ECO:0000256" key="6">
    <source>
        <dbReference type="SAM" id="MobiDB-lite"/>
    </source>
</evidence>
<feature type="domain" description="BHLH" evidence="7">
    <location>
        <begin position="201"/>
        <end position="251"/>
    </location>
</feature>
<evidence type="ECO:0000259" key="7">
    <source>
        <dbReference type="PROSITE" id="PS50888"/>
    </source>
</evidence>
<evidence type="ECO:0000313" key="9">
    <source>
        <dbReference type="Proteomes" id="UP000236161"/>
    </source>
</evidence>
<evidence type="ECO:0000256" key="4">
    <source>
        <dbReference type="ARBA" id="ARBA00023163"/>
    </source>
</evidence>
<dbReference type="SUPFAM" id="SSF47459">
    <property type="entry name" value="HLH, helix-loop-helix DNA-binding domain"/>
    <property type="match status" value="1"/>
</dbReference>
<proteinExistence type="inferred from homology"/>
<dbReference type="PANTHER" id="PTHR12565">
    <property type="entry name" value="STEROL REGULATORY ELEMENT-BINDING PROTEIN"/>
    <property type="match status" value="1"/>
</dbReference>
<dbReference type="FunFam" id="4.10.280.10:FF:000002">
    <property type="entry name" value="Basic helix-loop-helix transcription factor"/>
    <property type="match status" value="1"/>
</dbReference>
<keyword evidence="3" id="KW-0805">Transcription regulation</keyword>
<reference evidence="8 9" key="1">
    <citation type="journal article" date="2017" name="Nature">
        <title>The Apostasia genome and the evolution of orchids.</title>
        <authorList>
            <person name="Zhang G.Q."/>
            <person name="Liu K.W."/>
            <person name="Li Z."/>
            <person name="Lohaus R."/>
            <person name="Hsiao Y.Y."/>
            <person name="Niu S.C."/>
            <person name="Wang J.Y."/>
            <person name="Lin Y.C."/>
            <person name="Xu Q."/>
            <person name="Chen L.J."/>
            <person name="Yoshida K."/>
            <person name="Fujiwara S."/>
            <person name="Wang Z.W."/>
            <person name="Zhang Y.Q."/>
            <person name="Mitsuda N."/>
            <person name="Wang M."/>
            <person name="Liu G.H."/>
            <person name="Pecoraro L."/>
            <person name="Huang H.X."/>
            <person name="Xiao X.J."/>
            <person name="Lin M."/>
            <person name="Wu X.Y."/>
            <person name="Wu W.L."/>
            <person name="Chen Y.Y."/>
            <person name="Chang S.B."/>
            <person name="Sakamoto S."/>
            <person name="Ohme-Takagi M."/>
            <person name="Yagi M."/>
            <person name="Zeng S.J."/>
            <person name="Shen C.Y."/>
            <person name="Yeh C.M."/>
            <person name="Luo Y.B."/>
            <person name="Tsai W.C."/>
            <person name="Van de Peer Y."/>
            <person name="Liu Z.J."/>
        </authorList>
    </citation>
    <scope>NUCLEOTIDE SEQUENCE [LARGE SCALE GENOMIC DNA]</scope>
    <source>
        <strain evidence="9">cv. Shenzhen</strain>
        <tissue evidence="8">Stem</tissue>
    </source>
</reference>
<dbReference type="AlphaFoldDB" id="A0A2H9ZVV8"/>
<keyword evidence="4" id="KW-0804">Transcription</keyword>
<feature type="compositionally biased region" description="Basic residues" evidence="6">
    <location>
        <begin position="138"/>
        <end position="150"/>
    </location>
</feature>
<feature type="compositionally biased region" description="Basic and acidic residues" evidence="6">
    <location>
        <begin position="164"/>
        <end position="179"/>
    </location>
</feature>
<evidence type="ECO:0000256" key="5">
    <source>
        <dbReference type="ARBA" id="ARBA00023242"/>
    </source>
</evidence>
<dbReference type="STRING" id="1088818.A0A2H9ZVV8"/>
<protein>
    <submittedName>
        <fullName evidence="8">Transcription factor bHLH62</fullName>
    </submittedName>
</protein>
<dbReference type="OrthoDB" id="775589at2759"/>
<comment type="subcellular location">
    <subcellularLocation>
        <location evidence="1">Nucleus</location>
    </subcellularLocation>
</comment>
<sequence>MNCGSPALDQVLSSCLHSLNSEQSIDPFSSVVLQSHVPVMPAAAVISGKISDFAENRLNSMPGHCLMPVLTESGLAERAAMCSLFNAGSYGAFSGQFAISETETFSQFFSSPTGDEELGSGLESSSVTDPGWSPGEKKGKKRKAVVKNRGKGNDLKVKKCLSGETKEENEQKGDKEHGSDNASKAPEPPKDYIHVRARRGQATDSHSLAERVRRQKISQRMKLLQDLVPGCNKITGKALMLDEIINYVQSLQRQVEFLSMKLATVNLWPDFYCDNLIPKDSPMIQATASFATCPIGQQSKEGNSLHFCVNQVDASQQENLWDDELHSIIQMSFAQNQETEATSQRFHDKAAADASSPAKEGSKDS</sequence>
<dbReference type="PROSITE" id="PS50888">
    <property type="entry name" value="BHLH"/>
    <property type="match status" value="1"/>
</dbReference>
<dbReference type="CDD" id="cd18919">
    <property type="entry name" value="bHLH_AtBPE_like"/>
    <property type="match status" value="1"/>
</dbReference>
<dbReference type="GO" id="GO:0046983">
    <property type="term" value="F:protein dimerization activity"/>
    <property type="evidence" value="ECO:0007669"/>
    <property type="project" value="InterPro"/>
</dbReference>
<dbReference type="GO" id="GO:0005634">
    <property type="term" value="C:nucleus"/>
    <property type="evidence" value="ECO:0007669"/>
    <property type="project" value="UniProtKB-SubCell"/>
</dbReference>
<gene>
    <name evidence="8" type="primary">BHLH62</name>
    <name evidence="8" type="ORF">AXF42_Ash020143</name>
</gene>
<name>A0A2H9ZVV8_9ASPA</name>
<accession>A0A2H9ZVV8</accession>
<dbReference type="InterPro" id="IPR011598">
    <property type="entry name" value="bHLH_dom"/>
</dbReference>